<protein>
    <submittedName>
        <fullName evidence="1">Uncharacterized protein</fullName>
    </submittedName>
</protein>
<accession>A0ABR2LLD1</accession>
<sequence>MNLTGDLQEKLEGRCHEEHRQAGSCCDEQRGDLEDLRAESNPPGGNFKACDSFSTGAMTALSQTVTYSRMTEELCNLLQSFPGKGSAPSVLMGCFETILDAPIPQDLRAGHLQEALSVFTYLLAQSAS</sequence>
<evidence type="ECO:0000313" key="2">
    <source>
        <dbReference type="Proteomes" id="UP001412067"/>
    </source>
</evidence>
<evidence type="ECO:0000313" key="1">
    <source>
        <dbReference type="EMBL" id="KAK8943945.1"/>
    </source>
</evidence>
<dbReference type="Proteomes" id="UP001412067">
    <property type="component" value="Unassembled WGS sequence"/>
</dbReference>
<reference evidence="1 2" key="1">
    <citation type="journal article" date="2022" name="Nat. Plants">
        <title>Genomes of leafy and leafless Platanthera orchids illuminate the evolution of mycoheterotrophy.</title>
        <authorList>
            <person name="Li M.H."/>
            <person name="Liu K.W."/>
            <person name="Li Z."/>
            <person name="Lu H.C."/>
            <person name="Ye Q.L."/>
            <person name="Zhang D."/>
            <person name="Wang J.Y."/>
            <person name="Li Y.F."/>
            <person name="Zhong Z.M."/>
            <person name="Liu X."/>
            <person name="Yu X."/>
            <person name="Liu D.K."/>
            <person name="Tu X.D."/>
            <person name="Liu B."/>
            <person name="Hao Y."/>
            <person name="Liao X.Y."/>
            <person name="Jiang Y.T."/>
            <person name="Sun W.H."/>
            <person name="Chen J."/>
            <person name="Chen Y.Q."/>
            <person name="Ai Y."/>
            <person name="Zhai J.W."/>
            <person name="Wu S.S."/>
            <person name="Zhou Z."/>
            <person name="Hsiao Y.Y."/>
            <person name="Wu W.L."/>
            <person name="Chen Y.Y."/>
            <person name="Lin Y.F."/>
            <person name="Hsu J.L."/>
            <person name="Li C.Y."/>
            <person name="Wang Z.W."/>
            <person name="Zhao X."/>
            <person name="Zhong W.Y."/>
            <person name="Ma X.K."/>
            <person name="Ma L."/>
            <person name="Huang J."/>
            <person name="Chen G.Z."/>
            <person name="Huang M.Z."/>
            <person name="Huang L."/>
            <person name="Peng D.H."/>
            <person name="Luo Y.B."/>
            <person name="Zou S.Q."/>
            <person name="Chen S.P."/>
            <person name="Lan S."/>
            <person name="Tsai W.C."/>
            <person name="Van de Peer Y."/>
            <person name="Liu Z.J."/>
        </authorList>
    </citation>
    <scope>NUCLEOTIDE SEQUENCE [LARGE SCALE GENOMIC DNA]</scope>
    <source>
        <strain evidence="1">Lor288</strain>
    </source>
</reference>
<gene>
    <name evidence="1" type="ORF">KSP40_PGU002921</name>
</gene>
<organism evidence="1 2">
    <name type="scientific">Platanthera guangdongensis</name>
    <dbReference type="NCBI Taxonomy" id="2320717"/>
    <lineage>
        <taxon>Eukaryota</taxon>
        <taxon>Viridiplantae</taxon>
        <taxon>Streptophyta</taxon>
        <taxon>Embryophyta</taxon>
        <taxon>Tracheophyta</taxon>
        <taxon>Spermatophyta</taxon>
        <taxon>Magnoliopsida</taxon>
        <taxon>Liliopsida</taxon>
        <taxon>Asparagales</taxon>
        <taxon>Orchidaceae</taxon>
        <taxon>Orchidoideae</taxon>
        <taxon>Orchideae</taxon>
        <taxon>Orchidinae</taxon>
        <taxon>Platanthera</taxon>
    </lineage>
</organism>
<comment type="caution">
    <text evidence="1">The sequence shown here is derived from an EMBL/GenBank/DDBJ whole genome shotgun (WGS) entry which is preliminary data.</text>
</comment>
<dbReference type="EMBL" id="JBBWWR010000018">
    <property type="protein sequence ID" value="KAK8943945.1"/>
    <property type="molecule type" value="Genomic_DNA"/>
</dbReference>
<name>A0ABR2LLD1_9ASPA</name>
<keyword evidence="2" id="KW-1185">Reference proteome</keyword>
<proteinExistence type="predicted"/>